<name>A0A481YV52_9VIRU</name>
<organism evidence="1">
    <name type="scientific">Marseillevirus LCMAC103</name>
    <dbReference type="NCBI Taxonomy" id="2506604"/>
    <lineage>
        <taxon>Viruses</taxon>
        <taxon>Varidnaviria</taxon>
        <taxon>Bamfordvirae</taxon>
        <taxon>Nucleocytoviricota</taxon>
        <taxon>Megaviricetes</taxon>
        <taxon>Pimascovirales</taxon>
        <taxon>Pimascovirales incertae sedis</taxon>
        <taxon>Marseilleviridae</taxon>
    </lineage>
</organism>
<proteinExistence type="predicted"/>
<reference evidence="1" key="1">
    <citation type="journal article" date="2019" name="MBio">
        <title>Virus Genomes from Deep Sea Sediments Expand the Ocean Megavirome and Support Independent Origins of Viral Gigantism.</title>
        <authorList>
            <person name="Backstrom D."/>
            <person name="Yutin N."/>
            <person name="Jorgensen S.L."/>
            <person name="Dharamshi J."/>
            <person name="Homa F."/>
            <person name="Zaremba-Niedwiedzka K."/>
            <person name="Spang A."/>
            <person name="Wolf Y.I."/>
            <person name="Koonin E.V."/>
            <person name="Ettema T.J."/>
        </authorList>
    </citation>
    <scope>NUCLEOTIDE SEQUENCE</scope>
</reference>
<gene>
    <name evidence="1" type="ORF">LCMAC103_01130</name>
</gene>
<dbReference type="EMBL" id="MK500336">
    <property type="protein sequence ID" value="QBK86781.1"/>
    <property type="molecule type" value="Genomic_DNA"/>
</dbReference>
<sequence>MNITYTPRQAQLYPHTRVDPACRVNQEYKTLPRGWPRRREFLGSSATAIHIYDKEPNSYPAMYRYVPVDTMYENDLGSVTQVAGVTPENRAVGPYLKRHTYHFRAYPFHHHYARELRTYSDQILPYPDIRNWTKYPVITPGGSTGGVHG</sequence>
<accession>A0A481YV52</accession>
<evidence type="ECO:0000313" key="1">
    <source>
        <dbReference type="EMBL" id="QBK86781.1"/>
    </source>
</evidence>
<protein>
    <submittedName>
        <fullName evidence="1">Uncharacterized protein</fullName>
    </submittedName>
</protein>